<organism evidence="2 3">
    <name type="scientific">Krasilnikovia cinnamomea</name>
    <dbReference type="NCBI Taxonomy" id="349313"/>
    <lineage>
        <taxon>Bacteria</taxon>
        <taxon>Bacillati</taxon>
        <taxon>Actinomycetota</taxon>
        <taxon>Actinomycetes</taxon>
        <taxon>Micromonosporales</taxon>
        <taxon>Micromonosporaceae</taxon>
        <taxon>Krasilnikovia</taxon>
    </lineage>
</organism>
<evidence type="ECO:0000256" key="1">
    <source>
        <dbReference type="SAM" id="MobiDB-lite"/>
    </source>
</evidence>
<comment type="caution">
    <text evidence="2">The sequence shown here is derived from an EMBL/GenBank/DDBJ whole genome shotgun (WGS) entry which is preliminary data.</text>
</comment>
<evidence type="ECO:0000313" key="2">
    <source>
        <dbReference type="EMBL" id="RZU50242.1"/>
    </source>
</evidence>
<feature type="compositionally biased region" description="Low complexity" evidence="1">
    <location>
        <begin position="35"/>
        <end position="47"/>
    </location>
</feature>
<feature type="compositionally biased region" description="Gly residues" evidence="1">
    <location>
        <begin position="334"/>
        <end position="346"/>
    </location>
</feature>
<feature type="region of interest" description="Disordered" evidence="1">
    <location>
        <begin position="215"/>
        <end position="410"/>
    </location>
</feature>
<sequence>MTVTGIALICVGLVLLVAFRAVVFGGRKRRQARTAAANRRAQLPAAPVDGPWAAQLPPASPDGPWAAELPSASPDDPWAAEPHGDGRGGWDAPGGHPGRPVRGGGQRPRSADEAAPAIGAPARRSRGRVPAATRTRARADGSARIDTAAAGYADGAEPGHPAKERRGARGGERRTMWLDPDPDAGAVVRSVPVVAGAAEPASAVAADADLADDIVDEPGSRRFRRRRGSTGAAERRRRRDEDEDSQYVLASLGLADDGAPERDGDDPFEALDPGDPDHGRTDPYDGVSEPRPDDPSGFGDRDDPRVPMDFSSTGPGADEPADPGFAGSTPDADGTGGSGAMGGVGGLAATLLDDDAAGGGAPSGAGVGLGRGEFDRAGTAQDPESRSPYRAAAPAPRGWPADRSDQRYGDRVEGWVRPEYRELPEVDTAGAYWTPAPDGPYVEPSASGYGWPVPVERLPAAPPYEPVTGFDLPPVSDLTTVVPTWPPAGTEQPRFAPARDSGSGILWGSARDDTVWGDSGVDEVPEPYGWPPAGPQRRSPGPVGDPVVDRFGAPEREPRFGPGGSARRTGPPRGSVRMPGSASVPAPGFGRPRDFGAPSGLGVAPVQGLGPARGFGRTPGIGRPSGYAPAQGIGPEAVALPGDDRDLRARPRPRPRPRPGGADARSTVYVSRHAADPG</sequence>
<feature type="compositionally biased region" description="Gly residues" evidence="1">
    <location>
        <begin position="89"/>
        <end position="106"/>
    </location>
</feature>
<protein>
    <submittedName>
        <fullName evidence="2">Uncharacterized protein</fullName>
    </submittedName>
</protein>
<reference evidence="2 3" key="1">
    <citation type="submission" date="2019-02" db="EMBL/GenBank/DDBJ databases">
        <title>Sequencing the genomes of 1000 actinobacteria strains.</title>
        <authorList>
            <person name="Klenk H.-P."/>
        </authorList>
    </citation>
    <scope>NUCLEOTIDE SEQUENCE [LARGE SCALE GENOMIC DNA]</scope>
    <source>
        <strain evidence="2 3">DSM 45162</strain>
    </source>
</reference>
<proteinExistence type="predicted"/>
<feature type="compositionally biased region" description="Low complexity" evidence="1">
    <location>
        <begin position="113"/>
        <end position="136"/>
    </location>
</feature>
<keyword evidence="3" id="KW-1185">Reference proteome</keyword>
<dbReference type="Proteomes" id="UP000292564">
    <property type="component" value="Unassembled WGS sequence"/>
</dbReference>
<feature type="compositionally biased region" description="Gly residues" evidence="1">
    <location>
        <begin position="357"/>
        <end position="371"/>
    </location>
</feature>
<gene>
    <name evidence="2" type="ORF">EV385_2008</name>
</gene>
<name>A0A4Q7ZHE6_9ACTN</name>
<dbReference type="AlphaFoldDB" id="A0A4Q7ZHE6"/>
<feature type="region of interest" description="Disordered" evidence="1">
    <location>
        <begin position="481"/>
        <end position="678"/>
    </location>
</feature>
<feature type="compositionally biased region" description="Low complexity" evidence="1">
    <location>
        <begin position="386"/>
        <end position="399"/>
    </location>
</feature>
<feature type="compositionally biased region" description="Acidic residues" evidence="1">
    <location>
        <begin position="263"/>
        <end position="274"/>
    </location>
</feature>
<dbReference type="EMBL" id="SHKY01000001">
    <property type="protein sequence ID" value="RZU50242.1"/>
    <property type="molecule type" value="Genomic_DNA"/>
</dbReference>
<feature type="compositionally biased region" description="Basic and acidic residues" evidence="1">
    <location>
        <begin position="275"/>
        <end position="306"/>
    </location>
</feature>
<feature type="region of interest" description="Disordered" evidence="1">
    <location>
        <begin position="35"/>
        <end position="184"/>
    </location>
</feature>
<feature type="compositionally biased region" description="Basic and acidic residues" evidence="1">
    <location>
        <begin position="400"/>
        <end position="410"/>
    </location>
</feature>
<feature type="compositionally biased region" description="Basic and acidic residues" evidence="1">
    <location>
        <begin position="160"/>
        <end position="176"/>
    </location>
</feature>
<accession>A0A4Q7ZHE6</accession>
<evidence type="ECO:0000313" key="3">
    <source>
        <dbReference type="Proteomes" id="UP000292564"/>
    </source>
</evidence>